<evidence type="ECO:0000313" key="4">
    <source>
        <dbReference type="Proteomes" id="UP000756921"/>
    </source>
</evidence>
<dbReference type="AlphaFoldDB" id="A0A9P6GNQ7"/>
<dbReference type="Proteomes" id="UP000756921">
    <property type="component" value="Unassembled WGS sequence"/>
</dbReference>
<proteinExistence type="predicted"/>
<name>A0A9P6GNQ7_9PLEO</name>
<dbReference type="OrthoDB" id="5062908at2759"/>
<comment type="caution">
    <text evidence="3">The sequence shown here is derived from an EMBL/GenBank/DDBJ whole genome shotgun (WGS) entry which is preliminary data.</text>
</comment>
<dbReference type="InterPro" id="IPR013087">
    <property type="entry name" value="Znf_C2H2_type"/>
</dbReference>
<protein>
    <submittedName>
        <fullName evidence="3">C2H2 transcription factor</fullName>
    </submittedName>
</protein>
<dbReference type="InterPro" id="IPR059095">
    <property type="entry name" value="Znf_C2H2_17_2nd"/>
</dbReference>
<sequence>MFHGVTTGPLPCLLTSRDNRFNLATGPSMCPRRCTSSESAFDINLEFSFCNPSPAVDIAKWREDISGPALLGQDLFSMIDFKDFKGVDATSEYSMDSAYQSQSGSSRRGGAYQSSPIQNPTNHSFMDQGISPSLASDSFVVFPESHDVNQVHNAGNMDFGNGSQWFANTSSAQDFTTYSPSMAQPMQPSAFTAWGPNEVSNYDYTSYNMNNENEFFRSQHSPQRQLAQPRIETAVRPTSYFAAERTFSHASAHSHSSTGRASVASPVQQLQSQSFAETTFESQQLAGLGFDTAQSNTPSDELLMEDNEELKSLEEEHHKVARSDPLYFKEPDADGLYHCPSEGESGCNHKPTTLKCNYDKYVDSHLKPFRCKIAKCESIPFSSTACLLRHEREAHGMHGHGARPNLCHYADCERSTPGQGFPRRYNLFDHMRRVHGWQGDKDVASALDGQSGARKARLQKRKAIGTPSTLKLEKRAKISKAAQQQQLRERQRTKLNVEWASKKQSIASLLGDLNDLGDVSEAQDAQLRQDINEFFALREKYHTAVKEEFAE</sequence>
<feature type="compositionally biased region" description="Low complexity" evidence="1">
    <location>
        <begin position="98"/>
        <end position="115"/>
    </location>
</feature>
<dbReference type="Pfam" id="PF26176">
    <property type="entry name" value="zf_C2H2_17_2"/>
    <property type="match status" value="1"/>
</dbReference>
<feature type="domain" description="C2H2-type" evidence="2">
    <location>
        <begin position="405"/>
        <end position="435"/>
    </location>
</feature>
<dbReference type="InterPro" id="IPR059009">
    <property type="entry name" value="Znf_C2H2_17_1st"/>
</dbReference>
<evidence type="ECO:0000259" key="2">
    <source>
        <dbReference type="SMART" id="SM00355"/>
    </source>
</evidence>
<dbReference type="SMART" id="SM00355">
    <property type="entry name" value="ZnF_C2H2"/>
    <property type="match status" value="2"/>
</dbReference>
<feature type="domain" description="C2H2-type" evidence="2">
    <location>
        <begin position="369"/>
        <end position="395"/>
    </location>
</feature>
<dbReference type="Pfam" id="PF26177">
    <property type="entry name" value="zf_C2H2_17_1st"/>
    <property type="match status" value="1"/>
</dbReference>
<feature type="region of interest" description="Disordered" evidence="1">
    <location>
        <begin position="98"/>
        <end position="128"/>
    </location>
</feature>
<accession>A0A9P6GNQ7</accession>
<gene>
    <name evidence="3" type="ORF">PMIN01_01660</name>
</gene>
<keyword evidence="4" id="KW-1185">Reference proteome</keyword>
<evidence type="ECO:0000313" key="3">
    <source>
        <dbReference type="EMBL" id="KAF9739026.1"/>
    </source>
</evidence>
<evidence type="ECO:0000256" key="1">
    <source>
        <dbReference type="SAM" id="MobiDB-lite"/>
    </source>
</evidence>
<organism evidence="3 4">
    <name type="scientific">Paraphaeosphaeria minitans</name>
    <dbReference type="NCBI Taxonomy" id="565426"/>
    <lineage>
        <taxon>Eukaryota</taxon>
        <taxon>Fungi</taxon>
        <taxon>Dikarya</taxon>
        <taxon>Ascomycota</taxon>
        <taxon>Pezizomycotina</taxon>
        <taxon>Dothideomycetes</taxon>
        <taxon>Pleosporomycetidae</taxon>
        <taxon>Pleosporales</taxon>
        <taxon>Massarineae</taxon>
        <taxon>Didymosphaeriaceae</taxon>
        <taxon>Paraphaeosphaeria</taxon>
    </lineage>
</organism>
<dbReference type="EMBL" id="WJXW01000002">
    <property type="protein sequence ID" value="KAF9739026.1"/>
    <property type="molecule type" value="Genomic_DNA"/>
</dbReference>
<reference evidence="3" key="1">
    <citation type="journal article" date="2020" name="Mol. Plant Microbe Interact.">
        <title>Genome Sequence of the Biocontrol Agent Coniothyrium minitans strain Conio (IMI 134523).</title>
        <authorList>
            <person name="Patel D."/>
            <person name="Shittu T.A."/>
            <person name="Baroncelli R."/>
            <person name="Muthumeenakshi S."/>
            <person name="Osborne T.H."/>
            <person name="Janganan T.K."/>
            <person name="Sreenivasaprasad S."/>
        </authorList>
    </citation>
    <scope>NUCLEOTIDE SEQUENCE</scope>
    <source>
        <strain evidence="3">Conio</strain>
    </source>
</reference>
<feature type="compositionally biased region" description="Polar residues" evidence="1">
    <location>
        <begin position="116"/>
        <end position="128"/>
    </location>
</feature>